<proteinExistence type="predicted"/>
<feature type="compositionally biased region" description="Pro residues" evidence="1">
    <location>
        <begin position="53"/>
        <end position="63"/>
    </location>
</feature>
<name>A0ABM8IT49_9CREN</name>
<dbReference type="EMBL" id="AP028907">
    <property type="protein sequence ID" value="BES80733.1"/>
    <property type="molecule type" value="Genomic_DNA"/>
</dbReference>
<evidence type="ECO:0000313" key="2">
    <source>
        <dbReference type="EMBL" id="BES80733.1"/>
    </source>
</evidence>
<gene>
    <name evidence="2" type="ORF">PABY_03000</name>
</gene>
<feature type="region of interest" description="Disordered" evidence="1">
    <location>
        <begin position="39"/>
        <end position="69"/>
    </location>
</feature>
<accession>A0ABM8IT49</accession>
<evidence type="ECO:0000256" key="1">
    <source>
        <dbReference type="SAM" id="MobiDB-lite"/>
    </source>
</evidence>
<reference evidence="2 3" key="1">
    <citation type="submission" date="2023-09" db="EMBL/GenBank/DDBJ databases">
        <title>Pyrofollis japonicus gen. nov. sp. nov., a novel member of the family Pyrodictiaceae isolated from the Iheya North hydrothermal field.</title>
        <authorList>
            <person name="Miyazaki U."/>
            <person name="Sanari M."/>
            <person name="Tame A."/>
            <person name="Kitajima M."/>
            <person name="Okamoto A."/>
            <person name="Sawayama S."/>
            <person name="Miyazaki J."/>
            <person name="Takai K."/>
            <person name="Nakagawa S."/>
        </authorList>
    </citation>
    <scope>NUCLEOTIDE SEQUENCE [LARGE SCALE GENOMIC DNA]</scope>
    <source>
        <strain evidence="2 3">AV2</strain>
    </source>
</reference>
<protein>
    <submittedName>
        <fullName evidence="2">Uncharacterized protein</fullName>
    </submittedName>
</protein>
<organism evidence="2 3">
    <name type="scientific">Pyrodictium abyssi</name>
    <dbReference type="NCBI Taxonomy" id="54256"/>
    <lineage>
        <taxon>Archaea</taxon>
        <taxon>Thermoproteota</taxon>
        <taxon>Thermoprotei</taxon>
        <taxon>Desulfurococcales</taxon>
        <taxon>Pyrodictiaceae</taxon>
        <taxon>Pyrodictium</taxon>
    </lineage>
</organism>
<evidence type="ECO:0000313" key="3">
    <source>
        <dbReference type="Proteomes" id="UP001341135"/>
    </source>
</evidence>
<sequence>MVGSALGALSSCGFLYLRLLLPIQGHPGARTASIHLICSDESPSSGQKQGSRPPGPGYNPPSVPTAAFD</sequence>
<dbReference type="Proteomes" id="UP001341135">
    <property type="component" value="Chromosome"/>
</dbReference>
<keyword evidence="3" id="KW-1185">Reference proteome</keyword>